<dbReference type="InterPro" id="IPR032675">
    <property type="entry name" value="LRR_dom_sf"/>
</dbReference>
<dbReference type="InterPro" id="IPR036047">
    <property type="entry name" value="F-box-like_dom_sf"/>
</dbReference>
<dbReference type="Gene3D" id="3.80.10.10">
    <property type="entry name" value="Ribonuclease Inhibitor"/>
    <property type="match status" value="1"/>
</dbReference>
<dbReference type="Pfam" id="PF12937">
    <property type="entry name" value="F-box-like"/>
    <property type="match status" value="1"/>
</dbReference>
<reference evidence="3 4" key="1">
    <citation type="journal article" date="2018" name="Biotechnol. Biofuels">
        <title>Integrative visual omics of the white-rot fungus Polyporus brumalis exposes the biotechnological potential of its oxidative enzymes for delignifying raw plant biomass.</title>
        <authorList>
            <person name="Miyauchi S."/>
            <person name="Rancon A."/>
            <person name="Drula E."/>
            <person name="Hage H."/>
            <person name="Chaduli D."/>
            <person name="Favel A."/>
            <person name="Grisel S."/>
            <person name="Henrissat B."/>
            <person name="Herpoel-Gimbert I."/>
            <person name="Ruiz-Duenas F.J."/>
            <person name="Chevret D."/>
            <person name="Hainaut M."/>
            <person name="Lin J."/>
            <person name="Wang M."/>
            <person name="Pangilinan J."/>
            <person name="Lipzen A."/>
            <person name="Lesage-Meessen L."/>
            <person name="Navarro D."/>
            <person name="Riley R."/>
            <person name="Grigoriev I.V."/>
            <person name="Zhou S."/>
            <person name="Raouche S."/>
            <person name="Rosso M.N."/>
        </authorList>
    </citation>
    <scope>NUCLEOTIDE SEQUENCE [LARGE SCALE GENOMIC DNA]</scope>
    <source>
        <strain evidence="3 4">BRFM 1820</strain>
    </source>
</reference>
<gene>
    <name evidence="3" type="ORF">OH76DRAFT_1420459</name>
</gene>
<proteinExistence type="predicted"/>
<feature type="domain" description="F-box" evidence="2">
    <location>
        <begin position="146"/>
        <end position="199"/>
    </location>
</feature>
<accession>A0A371D024</accession>
<dbReference type="SUPFAM" id="SSF52047">
    <property type="entry name" value="RNI-like"/>
    <property type="match status" value="1"/>
</dbReference>
<evidence type="ECO:0000259" key="2">
    <source>
        <dbReference type="Pfam" id="PF12937"/>
    </source>
</evidence>
<dbReference type="SUPFAM" id="SSF81383">
    <property type="entry name" value="F-box domain"/>
    <property type="match status" value="1"/>
</dbReference>
<dbReference type="OrthoDB" id="3042981at2759"/>
<dbReference type="AlphaFoldDB" id="A0A371D024"/>
<name>A0A371D024_9APHY</name>
<feature type="compositionally biased region" description="Low complexity" evidence="1">
    <location>
        <begin position="56"/>
        <end position="67"/>
    </location>
</feature>
<evidence type="ECO:0000313" key="4">
    <source>
        <dbReference type="Proteomes" id="UP000256964"/>
    </source>
</evidence>
<feature type="region of interest" description="Disordered" evidence="1">
    <location>
        <begin position="56"/>
        <end position="89"/>
    </location>
</feature>
<dbReference type="EMBL" id="KZ857432">
    <property type="protein sequence ID" value="RDX45887.1"/>
    <property type="molecule type" value="Genomic_DNA"/>
</dbReference>
<keyword evidence="4" id="KW-1185">Reference proteome</keyword>
<evidence type="ECO:0000256" key="1">
    <source>
        <dbReference type="SAM" id="MobiDB-lite"/>
    </source>
</evidence>
<evidence type="ECO:0000313" key="3">
    <source>
        <dbReference type="EMBL" id="RDX45887.1"/>
    </source>
</evidence>
<protein>
    <recommendedName>
        <fullName evidence="2">F-box domain-containing protein</fullName>
    </recommendedName>
</protein>
<sequence length="552" mass="62027">MLHVCYRPSARRKVALYGFKVHEKCDDLKRCICRPVEDDRKVRLAVAPSGIECESKPSSSFKASSPPLRTGMVEPQKRNHRAASDVLKPPDHPVSLQNVTVQPSARAASGVVWECIERDSSSRRTSTIETGSLFQRLTLPNEAQTISTLPNELLVYIFQLSQATADALDAGNWLGRLYICRHWYQLITSTAHFWRDIYVSSRPEWLELCLSRRAGMLVDVHFAGRFSLVYMTSVFMKHALSIRGIIYTVLRSSWQTDIAQLLSMPLPSLQKLDISMTTMSPQRAWVALREANVLGLNTLKLRSCYVPSNPAVYSSLSSLDIGECSWIMNFEHLLNALASTKNLCELVLHDCFVKWTDVPHSLARTNPPCQSPITLSRLLVLQLTAIPPCVASHFLARISVPNAHHVHIHVECDTRQGRVSVWDVFPAHAAAFSPTCSLATSLRFEIHDRHTGDYSVTARSTDRYMHLSLCGTQDVPSPVWERVFRSYPTLREMNACVCDALLSALKTVSEQQHRACYPELAVRTTSNCCSMSETTCAVSLEPMTLRINDVHY</sequence>
<dbReference type="Proteomes" id="UP000256964">
    <property type="component" value="Unassembled WGS sequence"/>
</dbReference>
<dbReference type="InterPro" id="IPR001810">
    <property type="entry name" value="F-box_dom"/>
</dbReference>
<organism evidence="3 4">
    <name type="scientific">Lentinus brumalis</name>
    <dbReference type="NCBI Taxonomy" id="2498619"/>
    <lineage>
        <taxon>Eukaryota</taxon>
        <taxon>Fungi</taxon>
        <taxon>Dikarya</taxon>
        <taxon>Basidiomycota</taxon>
        <taxon>Agaricomycotina</taxon>
        <taxon>Agaricomycetes</taxon>
        <taxon>Polyporales</taxon>
        <taxon>Polyporaceae</taxon>
        <taxon>Lentinus</taxon>
    </lineage>
</organism>